<evidence type="ECO:0008006" key="5">
    <source>
        <dbReference type="Google" id="ProtNLM"/>
    </source>
</evidence>
<reference evidence="3" key="1">
    <citation type="submission" date="2021-12" db="EMBL/GenBank/DDBJ databases">
        <title>Curvularia clavata genome.</title>
        <authorList>
            <person name="Cao Y."/>
        </authorList>
    </citation>
    <scope>NUCLEOTIDE SEQUENCE</scope>
    <source>
        <strain evidence="3">Yc1106</strain>
    </source>
</reference>
<dbReference type="GO" id="GO:0005737">
    <property type="term" value="C:cytoplasm"/>
    <property type="evidence" value="ECO:0007669"/>
    <property type="project" value="TreeGrafter"/>
</dbReference>
<keyword evidence="4" id="KW-1185">Reference proteome</keyword>
<sequence length="516" mass="57152">MSLTVLSEPDIRKLLLQLTKQDILDLQQSLADALHHYSTSTEEDDNNGCCESYQSAGTSFRSKDGGVMMVTPASRHVYQFSFFAWFCREKRHKSLIPCSNDGLGVKITTHLNNSIQDSRPSETGSINSSLGSLTLSQQSTSSTKSLPTTRSSIHSLSFSASTQHGSLTLFDNSGKPRALLNTSEVTAFRTALASTMLFKKRHNVHDVVVFGAGRQAYWHIRLALLLRGEDIHHLNIINRDFEHVHQLLEMLYNPHEAPRAFNPDPQHIPTYRDPSQSEALSRPKIQILTPSHSEYTRHLHATLRSSSCIFLCTPSVAPLFPAAILTNPEGRKKGRYIAAIGSLSPSMVELHPDIIRQNVAPEHGHRHFHKHAQQGGAIIVDSVDKCLREAGELVQAGLGPEQVVEIGELVMLKRDAERRRKECMASKKMEDEGLDLGGVELGECESSKKKTRGAGGKEKDKHHESEDKAHKSLIEWLTKGNVIYKSVGLGLMDVVVGSELVNLADARSIGTRIDNF</sequence>
<evidence type="ECO:0000313" key="4">
    <source>
        <dbReference type="Proteomes" id="UP001056012"/>
    </source>
</evidence>
<feature type="region of interest" description="Disordered" evidence="2">
    <location>
        <begin position="445"/>
        <end position="468"/>
    </location>
</feature>
<protein>
    <recommendedName>
        <fullName evidence="5">NAD(P)-binding protein</fullName>
    </recommendedName>
</protein>
<dbReference type="InterPro" id="IPR003462">
    <property type="entry name" value="ODC_Mu_crystall"/>
</dbReference>
<gene>
    <name evidence="3" type="ORF">yc1106_08729</name>
</gene>
<dbReference type="Gene3D" id="3.40.50.720">
    <property type="entry name" value="NAD(P)-binding Rossmann-like Domain"/>
    <property type="match status" value="1"/>
</dbReference>
<dbReference type="PANTHER" id="PTHR13812:SF19">
    <property type="entry name" value="KETIMINE REDUCTASE MU-CRYSTALLIN"/>
    <property type="match status" value="1"/>
</dbReference>
<dbReference type="Gene3D" id="3.30.1780.10">
    <property type="entry name" value="ornithine cyclodeaminase, domain 1"/>
    <property type="match status" value="1"/>
</dbReference>
<dbReference type="PANTHER" id="PTHR13812">
    <property type="entry name" value="KETIMINE REDUCTASE MU-CRYSTALLIN"/>
    <property type="match status" value="1"/>
</dbReference>
<dbReference type="VEuPathDB" id="FungiDB:yc1106_08729"/>
<dbReference type="EMBL" id="CP089280">
    <property type="protein sequence ID" value="USP81455.1"/>
    <property type="molecule type" value="Genomic_DNA"/>
</dbReference>
<evidence type="ECO:0000256" key="2">
    <source>
        <dbReference type="SAM" id="MobiDB-lite"/>
    </source>
</evidence>
<dbReference type="Proteomes" id="UP001056012">
    <property type="component" value="Chromosome 7"/>
</dbReference>
<name>A0A9Q8ZGT8_CURCL</name>
<dbReference type="OrthoDB" id="41492at2759"/>
<dbReference type="FunFam" id="3.40.50.720:FF:000577">
    <property type="entry name" value="Proline utilization protein PrnX, putative"/>
    <property type="match status" value="1"/>
</dbReference>
<accession>A0A9Q8ZGT8</accession>
<evidence type="ECO:0000313" key="3">
    <source>
        <dbReference type="EMBL" id="USP81455.1"/>
    </source>
</evidence>
<proteinExistence type="inferred from homology"/>
<dbReference type="SUPFAM" id="SSF51735">
    <property type="entry name" value="NAD(P)-binding Rossmann-fold domains"/>
    <property type="match status" value="1"/>
</dbReference>
<dbReference type="AlphaFoldDB" id="A0A9Q8ZGT8"/>
<dbReference type="InterPro" id="IPR036291">
    <property type="entry name" value="NAD(P)-bd_dom_sf"/>
</dbReference>
<organism evidence="3 4">
    <name type="scientific">Curvularia clavata</name>
    <dbReference type="NCBI Taxonomy" id="95742"/>
    <lineage>
        <taxon>Eukaryota</taxon>
        <taxon>Fungi</taxon>
        <taxon>Dikarya</taxon>
        <taxon>Ascomycota</taxon>
        <taxon>Pezizomycotina</taxon>
        <taxon>Dothideomycetes</taxon>
        <taxon>Pleosporomycetidae</taxon>
        <taxon>Pleosporales</taxon>
        <taxon>Pleosporineae</taxon>
        <taxon>Pleosporaceae</taxon>
        <taxon>Curvularia</taxon>
    </lineage>
</organism>
<dbReference type="InterPro" id="IPR023401">
    <property type="entry name" value="ODC_N"/>
</dbReference>
<evidence type="ECO:0000256" key="1">
    <source>
        <dbReference type="ARBA" id="ARBA00008903"/>
    </source>
</evidence>
<comment type="similarity">
    <text evidence="1">Belongs to the ornithine cyclodeaminase/mu-crystallin family.</text>
</comment>
<feature type="compositionally biased region" description="Basic and acidic residues" evidence="2">
    <location>
        <begin position="455"/>
        <end position="468"/>
    </location>
</feature>